<reference evidence="1" key="1">
    <citation type="journal article" date="2013" name="J. Virol.">
        <title>Sequencing, annotation, and characterization of the influenza ferret infectome.</title>
        <authorList>
            <person name="Leon A.J."/>
            <person name="Banner D."/>
            <person name="Xu L."/>
            <person name="Ran L."/>
            <person name="Peng Z."/>
            <person name="Yi K."/>
            <person name="Chen C."/>
            <person name="Xu F."/>
            <person name="Huang J."/>
            <person name="Zhao Z."/>
            <person name="Lin Z."/>
            <person name="Huang S.H."/>
            <person name="Fang Y."/>
            <person name="Kelvin A.A."/>
            <person name="Ross T.M."/>
            <person name="Farooqui A."/>
            <person name="Kelvin D.J."/>
        </authorList>
    </citation>
    <scope>NUCLEOTIDE SEQUENCE</scope>
    <source>
        <tissue evidence="1">Lungs</tissue>
    </source>
</reference>
<feature type="non-terminal residue" evidence="1">
    <location>
        <position position="80"/>
    </location>
</feature>
<accession>G9KRH8</accession>
<proteinExistence type="evidence at transcript level"/>
<name>G9KRH8_MUSPF</name>
<organism evidence="1">
    <name type="scientific">Mustela putorius furo</name>
    <name type="common">European domestic ferret</name>
    <name type="synonym">Mustela furo</name>
    <dbReference type="NCBI Taxonomy" id="9669"/>
    <lineage>
        <taxon>Eukaryota</taxon>
        <taxon>Metazoa</taxon>
        <taxon>Chordata</taxon>
        <taxon>Craniata</taxon>
        <taxon>Vertebrata</taxon>
        <taxon>Euteleostomi</taxon>
        <taxon>Mammalia</taxon>
        <taxon>Eutheria</taxon>
        <taxon>Laurasiatheria</taxon>
        <taxon>Carnivora</taxon>
        <taxon>Caniformia</taxon>
        <taxon>Musteloidea</taxon>
        <taxon>Mustelidae</taxon>
        <taxon>Mustelinae</taxon>
        <taxon>Mustela</taxon>
    </lineage>
</organism>
<protein>
    <submittedName>
        <fullName evidence="1">StAR-related lipid transfer domain containing 9</fullName>
    </submittedName>
</protein>
<sequence>ESLTSGITNAPVFAGNKIANSMTEACEAKQKSLEESSHSSGKPQLITSSDEYFFQRSPCHGHVSIATKNHLPQGWGSLRE</sequence>
<feature type="non-terminal residue" evidence="1">
    <location>
        <position position="1"/>
    </location>
</feature>
<dbReference type="HOGENOM" id="CLU_223684_0_0_1"/>
<evidence type="ECO:0000313" key="1">
    <source>
        <dbReference type="EMBL" id="AES07507.1"/>
    </source>
</evidence>
<dbReference type="EMBL" id="JP018909">
    <property type="protein sequence ID" value="AES07507.1"/>
    <property type="molecule type" value="mRNA"/>
</dbReference>
<dbReference type="AlphaFoldDB" id="G9KRH8"/>